<accession>A0ABV8LFD0</accession>
<dbReference type="InterPro" id="IPR019963">
    <property type="entry name" value="FL_hydrolase_MqnB"/>
</dbReference>
<gene>
    <name evidence="1" type="primary">mqnB</name>
    <name evidence="4" type="ORF">ACFOZ4_03205</name>
</gene>
<evidence type="ECO:0000313" key="5">
    <source>
        <dbReference type="Proteomes" id="UP001595816"/>
    </source>
</evidence>
<protein>
    <recommendedName>
        <fullName evidence="1 2">Futalosine hydrolase</fullName>
        <shortName evidence="1">FL hydrolase</shortName>
        <ecNumber evidence="1 2">3.2.2.26</ecNumber>
    </recommendedName>
    <alternativeName>
        <fullName evidence="1">Futalosine nucleosidase</fullName>
    </alternativeName>
    <alternativeName>
        <fullName evidence="1">Menaquinone biosynthetic enzyme MqnB</fullName>
    </alternativeName>
</protein>
<name>A0ABV8LFD0_9ACTN</name>
<dbReference type="EMBL" id="JBHSAY010000003">
    <property type="protein sequence ID" value="MFC4129607.1"/>
    <property type="molecule type" value="Genomic_DNA"/>
</dbReference>
<evidence type="ECO:0000313" key="4">
    <source>
        <dbReference type="EMBL" id="MFC4129607.1"/>
    </source>
</evidence>
<sequence length="216" mass="21565">MRVLIATAVEVEADAVRRGLGDRDDLVVAPIGVGPANAAAATARLLTLAEAAGEPYSGVLSMGIGGGFADVVDLGGLVVATRSIAADLGAQSPEGYLTIDELGFGRAVSEVDPALHALLRGRLRDAVSGDVLTVSTVTGLAGRAQELRLRYPHAAAEAMEGAGVAAAAATCGVAYAEIRAISNAIGPRDRAAWQIGAALQALTGAAATIGDSLEAL</sequence>
<comment type="pathway">
    <text evidence="1">Quinol/quinone metabolism; menaquinone biosynthesis.</text>
</comment>
<dbReference type="SUPFAM" id="SSF53167">
    <property type="entry name" value="Purine and uridine phosphorylases"/>
    <property type="match status" value="1"/>
</dbReference>
<reference evidence="5" key="1">
    <citation type="journal article" date="2019" name="Int. J. Syst. Evol. Microbiol.">
        <title>The Global Catalogue of Microorganisms (GCM) 10K type strain sequencing project: providing services to taxonomists for standard genome sequencing and annotation.</title>
        <authorList>
            <consortium name="The Broad Institute Genomics Platform"/>
            <consortium name="The Broad Institute Genome Sequencing Center for Infectious Disease"/>
            <person name="Wu L."/>
            <person name="Ma J."/>
        </authorList>
    </citation>
    <scope>NUCLEOTIDE SEQUENCE [LARGE SCALE GENOMIC DNA]</scope>
    <source>
        <strain evidence="5">CGMCC 4.7289</strain>
    </source>
</reference>
<organism evidence="4 5">
    <name type="scientific">Hamadaea flava</name>
    <dbReference type="NCBI Taxonomy" id="1742688"/>
    <lineage>
        <taxon>Bacteria</taxon>
        <taxon>Bacillati</taxon>
        <taxon>Actinomycetota</taxon>
        <taxon>Actinomycetes</taxon>
        <taxon>Micromonosporales</taxon>
        <taxon>Micromonosporaceae</taxon>
        <taxon>Hamadaea</taxon>
    </lineage>
</organism>
<evidence type="ECO:0000256" key="2">
    <source>
        <dbReference type="NCBIfam" id="TIGR03664"/>
    </source>
</evidence>
<dbReference type="PANTHER" id="PTHR46832:SF2">
    <property type="entry name" value="FUTALOSINE HYDROLASE"/>
    <property type="match status" value="1"/>
</dbReference>
<comment type="similarity">
    <text evidence="1">Belongs to the PNP/UDP phosphorylase family. Futalosine hydrolase subfamily.</text>
</comment>
<keyword evidence="1" id="KW-0474">Menaquinone biosynthesis</keyword>
<comment type="caution">
    <text evidence="4">The sequence shown here is derived from an EMBL/GenBank/DDBJ whole genome shotgun (WGS) entry which is preliminary data.</text>
</comment>
<dbReference type="PANTHER" id="PTHR46832">
    <property type="entry name" value="5'-METHYLTHIOADENOSINE/S-ADENOSYLHOMOCYSTEINE NUCLEOSIDASE"/>
    <property type="match status" value="1"/>
</dbReference>
<dbReference type="GO" id="GO:0016798">
    <property type="term" value="F:hydrolase activity, acting on glycosyl bonds"/>
    <property type="evidence" value="ECO:0007669"/>
    <property type="project" value="UniProtKB-KW"/>
</dbReference>
<feature type="domain" description="Nucleoside phosphorylase" evidence="3">
    <location>
        <begin position="22"/>
        <end position="202"/>
    </location>
</feature>
<dbReference type="InterPro" id="IPR035994">
    <property type="entry name" value="Nucleoside_phosphorylase_sf"/>
</dbReference>
<evidence type="ECO:0000256" key="1">
    <source>
        <dbReference type="HAMAP-Rule" id="MF_00991"/>
    </source>
</evidence>
<dbReference type="Pfam" id="PF01048">
    <property type="entry name" value="PNP_UDP_1"/>
    <property type="match status" value="1"/>
</dbReference>
<keyword evidence="1 4" id="KW-0378">Hydrolase</keyword>
<comment type="function">
    <text evidence="1">Catalyzes the hydrolysis of futalosine (FL) to dehypoxanthine futalosine (DHFL) and hypoxanthine, a step in the biosynthesis of menaquinone (MK, vitamin K2).</text>
</comment>
<dbReference type="EC" id="3.2.2.26" evidence="1 2"/>
<dbReference type="Proteomes" id="UP001595816">
    <property type="component" value="Unassembled WGS sequence"/>
</dbReference>
<keyword evidence="4" id="KW-0326">Glycosidase</keyword>
<evidence type="ECO:0000259" key="3">
    <source>
        <dbReference type="Pfam" id="PF01048"/>
    </source>
</evidence>
<keyword evidence="5" id="KW-1185">Reference proteome</keyword>
<dbReference type="HAMAP" id="MF_00991">
    <property type="entry name" value="MqnB"/>
    <property type="match status" value="1"/>
</dbReference>
<dbReference type="NCBIfam" id="NF006087">
    <property type="entry name" value="PRK08236.1"/>
    <property type="match status" value="1"/>
</dbReference>
<dbReference type="RefSeq" id="WP_253759700.1">
    <property type="nucleotide sequence ID" value="NZ_JAMZDZ010000001.1"/>
</dbReference>
<comment type="catalytic activity">
    <reaction evidence="1">
        <text>futalosine + H2O = dehypoxanthine futalosine + hypoxanthine</text>
        <dbReference type="Rhea" id="RHEA:25904"/>
        <dbReference type="ChEBI" id="CHEBI:15377"/>
        <dbReference type="ChEBI" id="CHEBI:17368"/>
        <dbReference type="ChEBI" id="CHEBI:58863"/>
        <dbReference type="ChEBI" id="CHEBI:58864"/>
        <dbReference type="EC" id="3.2.2.26"/>
    </reaction>
</comment>
<dbReference type="NCBIfam" id="TIGR03664">
    <property type="entry name" value="fut_nucase"/>
    <property type="match status" value="1"/>
</dbReference>
<dbReference type="Gene3D" id="3.40.50.1580">
    <property type="entry name" value="Nucleoside phosphorylase domain"/>
    <property type="match status" value="1"/>
</dbReference>
<proteinExistence type="inferred from homology"/>
<dbReference type="InterPro" id="IPR000845">
    <property type="entry name" value="Nucleoside_phosphorylase_d"/>
</dbReference>